<dbReference type="AlphaFoldDB" id="A0A6G5QHR3"/>
<organism evidence="1 2">
    <name type="scientific">Campylobacter mucosalis CCUG 21559</name>
    <dbReference type="NCBI Taxonomy" id="1032067"/>
    <lineage>
        <taxon>Bacteria</taxon>
        <taxon>Pseudomonadati</taxon>
        <taxon>Campylobacterota</taxon>
        <taxon>Epsilonproteobacteria</taxon>
        <taxon>Campylobacterales</taxon>
        <taxon>Campylobacteraceae</taxon>
        <taxon>Campylobacter</taxon>
    </lineage>
</organism>
<proteinExistence type="predicted"/>
<keyword evidence="2" id="KW-1185">Reference proteome</keyword>
<sequence length="175" mass="19890">MKALILLLPIFCLAIDIEASFNAKDYKAVCSSEAQNIVANTSDEGIINMYGIACLKTHMINALALPAAKLRYTPQARQNSAYFADILLKKKLLLHALIDNVDISYVRLAKSDYILSMIFDRYVKGDFNVVNDSLIFEEQNSDTFYEIEIFAENLPPKIILKTYKDNQIISTIEYY</sequence>
<dbReference type="RefSeq" id="WP_171994016.1">
    <property type="nucleotide sequence ID" value="NZ_CP012542.1"/>
</dbReference>
<dbReference type="EMBL" id="CP012542">
    <property type="protein sequence ID" value="QCD45218.1"/>
    <property type="molecule type" value="Genomic_DNA"/>
</dbReference>
<evidence type="ECO:0000313" key="2">
    <source>
        <dbReference type="Proteomes" id="UP000503264"/>
    </source>
</evidence>
<name>A0A6G5QHR3_9BACT</name>
<evidence type="ECO:0000313" key="1">
    <source>
        <dbReference type="EMBL" id="QCD45218.1"/>
    </source>
</evidence>
<gene>
    <name evidence="1" type="ORF">CMUC_1455</name>
</gene>
<reference evidence="1 2" key="1">
    <citation type="submission" date="2016-07" db="EMBL/GenBank/DDBJ databases">
        <title>Comparative genomics of the Campylobacter concisus group.</title>
        <authorList>
            <person name="Miller W.G."/>
            <person name="Yee E."/>
            <person name="Chapman M.H."/>
            <person name="Huynh S."/>
            <person name="Bono J.L."/>
            <person name="On S.L.W."/>
            <person name="StLeger J."/>
            <person name="Foster G."/>
            <person name="Parker C.T."/>
        </authorList>
    </citation>
    <scope>NUCLEOTIDE SEQUENCE [LARGE SCALE GENOMIC DNA]</scope>
    <source>
        <strain evidence="1 2">CCUG 21559</strain>
    </source>
</reference>
<dbReference type="Proteomes" id="UP000503264">
    <property type="component" value="Chromosome"/>
</dbReference>
<protein>
    <submittedName>
        <fullName evidence="1">Uncharacterized protein</fullName>
    </submittedName>
</protein>
<accession>A0A6G5QHR3</accession>